<sequence length="1136" mass="126100">MVIRKVLLCFLSLIASATFAQNVGDTIVVKALDYTSKTRDTIVSFPNGNLTYEKVIMRYAMRCKDGLVSPPISGQTNRGCGEWDYSCNTYLTDSTKSDSLPRTTDRYLIIPNTNTSGIYSSTPTWSGRPIAQKLVNLQNVVSEDTSKVGVGNLIDSTTFKVSGNGGKVYILMTQTELSAAGLVAGDIDGFSFFNLGTGVALKNFKVSVKSTTLNSLAAPTTAFFNGFQETFYHNYNCVNGENRVQFYTPFIWDGSSNVVFELSYVGKPNNSKLNIQSHLAVNTNVLAAMEDYSYNFFPSNYIEADSYYGIPSNNQRTVEAWIKTTVKGKEIASWGTNSAGQKFSFRTENSGFLRLEINSGFAVGSTNVADGNWHHVALVFSGNTTSQIQFYVDGVLEVNSSVNNLAINTGNSLAVQVSNGFHGRYFEGEIDDLRIWSTALSPTTIADWSYRKVDASHPNYSSFELNYAAKEQTSIVEDESANGRNGVFNFSSSYKELVGEQHFKEFVAAAYRPNINLFQGTYNQSIIQDTVIDTTFQKPYAVIERSIYPKPGTIYSDSIASLTTNYWPQNNIMYDFNGVVISTTPSASSVTLQNSVLNYFDRSASQLEIMSFVTPYGINLDLGMAGKAWYFDVTDFTPILKGNKRLQMTRGGQFQEQMDIQFLFIVGTPPRDVVDIQQIWKVDMRSYAVISTDEYYEPRTVQLPTAASQFKLRSAITGHGQEGEFIPRNHYLRLNNGATTFNWQVWKECSENPVYPQGGTWIYDRAGWCPGMATDVKEYDITANVASSTSFDIDYGVTIATGTSNYIVNNQLVSYGAANFNLDARVTEIMSPTDRVEYARENPMCNNPEIEIQNSGSTTLTSATITYWINNSTTPLTYNWTGNLAFLQKAIVSLPVTPTFWAGAQQTNTFHAVISSVNGAADQYAYNDTMRSTFILPQIFPNQFYVQFYTNNAASESSYDIRDAAGVVLFQRNGMSNSTVYKDTLTLNQGCYSFNVYDSDDDGISFFANSDGNGSIQLRNTSGGVIRSIASDYGGGIKYQFNIATPVGVEEIDIKSSVIVYPNPSHSVVNIETIGKDIEELLIYDVKGQFVKQIQVSQGIHHQIHQVDVTSLEEGLYFVRLRSNGVMETKRFIVTH</sequence>
<dbReference type="Gene3D" id="2.60.120.200">
    <property type="match status" value="1"/>
</dbReference>
<dbReference type="InterPro" id="IPR013320">
    <property type="entry name" value="ConA-like_dom_sf"/>
</dbReference>
<dbReference type="InterPro" id="IPR014784">
    <property type="entry name" value="Cu2_ascorb_mOase-like_C"/>
</dbReference>
<dbReference type="EMBL" id="WWNE01000018">
    <property type="protein sequence ID" value="NBG67339.1"/>
    <property type="molecule type" value="Genomic_DNA"/>
</dbReference>
<dbReference type="NCBIfam" id="TIGR04183">
    <property type="entry name" value="Por_Secre_tail"/>
    <property type="match status" value="1"/>
</dbReference>
<accession>A0A6N9NN93</accession>
<dbReference type="InterPro" id="IPR006558">
    <property type="entry name" value="LamG-like"/>
</dbReference>
<dbReference type="Pfam" id="PF18962">
    <property type="entry name" value="Por_Secre_tail"/>
    <property type="match status" value="1"/>
</dbReference>
<dbReference type="RefSeq" id="WP_160634288.1">
    <property type="nucleotide sequence ID" value="NZ_WWNE01000018.1"/>
</dbReference>
<dbReference type="GO" id="GO:0004553">
    <property type="term" value="F:hydrolase activity, hydrolyzing O-glycosyl compounds"/>
    <property type="evidence" value="ECO:0007669"/>
    <property type="project" value="UniProtKB-ARBA"/>
</dbReference>
<feature type="domain" description="LamG-like jellyroll fold" evidence="4">
    <location>
        <begin position="314"/>
        <end position="443"/>
    </location>
</feature>
<proteinExistence type="predicted"/>
<evidence type="ECO:0000313" key="6">
    <source>
        <dbReference type="Proteomes" id="UP000470771"/>
    </source>
</evidence>
<name>A0A6N9NN93_9FLAO</name>
<evidence type="ECO:0000256" key="1">
    <source>
        <dbReference type="ARBA" id="ARBA00022729"/>
    </source>
</evidence>
<dbReference type="GO" id="GO:0005975">
    <property type="term" value="P:carbohydrate metabolic process"/>
    <property type="evidence" value="ECO:0007669"/>
    <property type="project" value="UniProtKB-ARBA"/>
</dbReference>
<evidence type="ECO:0000313" key="5">
    <source>
        <dbReference type="EMBL" id="NBG67339.1"/>
    </source>
</evidence>
<dbReference type="GO" id="GO:0016715">
    <property type="term" value="F:oxidoreductase activity, acting on paired donors, with incorporation or reduction of molecular oxygen, reduced ascorbate as one donor, and incorporation of one atom of oxygen"/>
    <property type="evidence" value="ECO:0007669"/>
    <property type="project" value="InterPro"/>
</dbReference>
<comment type="caution">
    <text evidence="5">The sequence shown here is derived from an EMBL/GenBank/DDBJ whole genome shotgun (WGS) entry which is preliminary data.</text>
</comment>
<keyword evidence="2" id="KW-1015">Disulfide bond</keyword>
<dbReference type="Proteomes" id="UP000470771">
    <property type="component" value="Unassembled WGS sequence"/>
</dbReference>
<dbReference type="Pfam" id="PF09113">
    <property type="entry name" value="N-glycanase_C"/>
    <property type="match status" value="1"/>
</dbReference>
<reference evidence="5 6" key="1">
    <citation type="submission" date="2019-12" db="EMBL/GenBank/DDBJ databases">
        <authorList>
            <person name="Zhao J."/>
        </authorList>
    </citation>
    <scope>NUCLEOTIDE SEQUENCE [LARGE SCALE GENOMIC DNA]</scope>
    <source>
        <strain evidence="5 6">S-15</strain>
    </source>
</reference>
<dbReference type="PANTHER" id="PTHR39319:SF1">
    <property type="entry name" value="SI:DKEY-256H2.1"/>
    <property type="match status" value="1"/>
</dbReference>
<dbReference type="SUPFAM" id="SSF49899">
    <property type="entry name" value="Concanavalin A-like lectins/glucanases"/>
    <property type="match status" value="1"/>
</dbReference>
<dbReference type="SMART" id="SM00560">
    <property type="entry name" value="LamGL"/>
    <property type="match status" value="1"/>
</dbReference>
<keyword evidence="1 3" id="KW-0732">Signal</keyword>
<evidence type="ECO:0000256" key="2">
    <source>
        <dbReference type="ARBA" id="ARBA00023157"/>
    </source>
</evidence>
<dbReference type="Pfam" id="PF13385">
    <property type="entry name" value="Laminin_G_3"/>
    <property type="match status" value="1"/>
</dbReference>
<dbReference type="SUPFAM" id="SSF49742">
    <property type="entry name" value="PHM/PNGase F"/>
    <property type="match status" value="1"/>
</dbReference>
<dbReference type="Gene3D" id="2.60.120.230">
    <property type="match status" value="2"/>
</dbReference>
<gene>
    <name evidence="5" type="ORF">GQN54_14520</name>
</gene>
<evidence type="ECO:0000259" key="4">
    <source>
        <dbReference type="SMART" id="SM00560"/>
    </source>
</evidence>
<organism evidence="5 6">
    <name type="scientific">Acidiluteibacter ferrifornacis</name>
    <dbReference type="NCBI Taxonomy" id="2692424"/>
    <lineage>
        <taxon>Bacteria</taxon>
        <taxon>Pseudomonadati</taxon>
        <taxon>Bacteroidota</taxon>
        <taxon>Flavobacteriia</taxon>
        <taxon>Flavobacteriales</taxon>
        <taxon>Cryomorphaceae</taxon>
        <taxon>Acidiluteibacter</taxon>
    </lineage>
</organism>
<feature type="signal peptide" evidence="3">
    <location>
        <begin position="1"/>
        <end position="20"/>
    </location>
</feature>
<dbReference type="InterPro" id="IPR015197">
    <property type="entry name" value="PngaseF_C"/>
</dbReference>
<dbReference type="InterPro" id="IPR008977">
    <property type="entry name" value="PHM/PNGase_F_dom_sf"/>
</dbReference>
<protein>
    <submittedName>
        <fullName evidence="5">T9SS type A sorting domain-containing protein</fullName>
    </submittedName>
</protein>
<evidence type="ECO:0000256" key="3">
    <source>
        <dbReference type="SAM" id="SignalP"/>
    </source>
</evidence>
<dbReference type="AlphaFoldDB" id="A0A6N9NN93"/>
<dbReference type="InterPro" id="IPR026444">
    <property type="entry name" value="Secre_tail"/>
</dbReference>
<keyword evidence="6" id="KW-1185">Reference proteome</keyword>
<dbReference type="PANTHER" id="PTHR39319">
    <property type="entry name" value="SI:DKEY-256H2.1"/>
    <property type="match status" value="1"/>
</dbReference>
<feature type="chain" id="PRO_5026698556" evidence="3">
    <location>
        <begin position="21"/>
        <end position="1136"/>
    </location>
</feature>
<dbReference type="InterPro" id="IPR053251">
    <property type="entry name" value="N-glycanase"/>
</dbReference>